<proteinExistence type="predicted"/>
<accession>A0ABV5I3N4</accession>
<dbReference type="SUPFAM" id="SSF141452">
    <property type="entry name" value="Hcp1-like"/>
    <property type="match status" value="1"/>
</dbReference>
<dbReference type="Proteomes" id="UP001589670">
    <property type="component" value="Unassembled WGS sequence"/>
</dbReference>
<dbReference type="PANTHER" id="PTHR36152:SF5">
    <property type="entry name" value="PROTEIN HCP1"/>
    <property type="match status" value="1"/>
</dbReference>
<sequence>MAVDIILVIDGIKGETQIREFKDQGGIDVLSWNWGMTQSGTTHQGPGAGSGKVNVSDVTFTKYLDLSTPDLLKACTSGRHIPRAELIVRKAGGDSPVDYLKIEMNTILVSSYNTGGSTDGLDRVQETLTFNFKSFKVSYTQQDERGGKLGTSDIGWDIAENTPV</sequence>
<dbReference type="InterPro" id="IPR053165">
    <property type="entry name" value="HSI-I_assembly_Hcp1"/>
</dbReference>
<evidence type="ECO:0000313" key="1">
    <source>
        <dbReference type="EMBL" id="MFB9151293.1"/>
    </source>
</evidence>
<reference evidence="1 2" key="1">
    <citation type="submission" date="2024-09" db="EMBL/GenBank/DDBJ databases">
        <authorList>
            <person name="Sun Q."/>
            <person name="Mori K."/>
        </authorList>
    </citation>
    <scope>NUCLEOTIDE SEQUENCE [LARGE SCALE GENOMIC DNA]</scope>
    <source>
        <strain evidence="1 2">CECT 9424</strain>
    </source>
</reference>
<keyword evidence="2" id="KW-1185">Reference proteome</keyword>
<evidence type="ECO:0000313" key="2">
    <source>
        <dbReference type="Proteomes" id="UP001589670"/>
    </source>
</evidence>
<dbReference type="EMBL" id="JBHMEC010000027">
    <property type="protein sequence ID" value="MFB9151293.1"/>
    <property type="molecule type" value="Genomic_DNA"/>
</dbReference>
<dbReference type="RefSeq" id="WP_377070884.1">
    <property type="nucleotide sequence ID" value="NZ_JBHMEC010000027.1"/>
</dbReference>
<gene>
    <name evidence="1" type="ORF">ACFFU4_16195</name>
</gene>
<dbReference type="InterPro" id="IPR008514">
    <property type="entry name" value="T6SS_Hcp"/>
</dbReference>
<organism evidence="1 2">
    <name type="scientific">Roseovarius ramblicola</name>
    <dbReference type="NCBI Taxonomy" id="2022336"/>
    <lineage>
        <taxon>Bacteria</taxon>
        <taxon>Pseudomonadati</taxon>
        <taxon>Pseudomonadota</taxon>
        <taxon>Alphaproteobacteria</taxon>
        <taxon>Rhodobacterales</taxon>
        <taxon>Roseobacteraceae</taxon>
        <taxon>Roseovarius</taxon>
    </lineage>
</organism>
<dbReference type="PANTHER" id="PTHR36152">
    <property type="entry name" value="CYTOPLASMIC PROTEIN-RELATED"/>
    <property type="match status" value="1"/>
</dbReference>
<name>A0ABV5I3N4_9RHOB</name>
<dbReference type="Gene3D" id="2.30.110.20">
    <property type="entry name" value="Hcp1-like"/>
    <property type="match status" value="1"/>
</dbReference>
<dbReference type="Pfam" id="PF05638">
    <property type="entry name" value="T6SS_HCP"/>
    <property type="match status" value="1"/>
</dbReference>
<protein>
    <submittedName>
        <fullName evidence="1">Hcp family type VI secretion system effector</fullName>
    </submittedName>
</protein>
<dbReference type="InterPro" id="IPR036624">
    <property type="entry name" value="Hcp1-lik_sf"/>
</dbReference>
<comment type="caution">
    <text evidence="1">The sequence shown here is derived from an EMBL/GenBank/DDBJ whole genome shotgun (WGS) entry which is preliminary data.</text>
</comment>